<evidence type="ECO:0000313" key="3">
    <source>
        <dbReference type="WBParaSite" id="ALUE_0000995101-mRNA-1"/>
    </source>
</evidence>
<dbReference type="WBParaSite" id="ALUE_0000995101-mRNA-1">
    <property type="protein sequence ID" value="ALUE_0000995101-mRNA-1"/>
    <property type="gene ID" value="ALUE_0000995101"/>
</dbReference>
<keyword evidence="2" id="KW-1185">Reference proteome</keyword>
<sequence length="58" mass="6333">MECQIRLLLICRPSGNHFRQQLAMHTSIVPLLGISLYSIAVHLVSSLIGNGAINVVYA</sequence>
<reference evidence="3" key="1">
    <citation type="submission" date="2017-02" db="UniProtKB">
        <authorList>
            <consortium name="WormBaseParasite"/>
        </authorList>
    </citation>
    <scope>IDENTIFICATION</scope>
</reference>
<evidence type="ECO:0000256" key="1">
    <source>
        <dbReference type="SAM" id="Phobius"/>
    </source>
</evidence>
<name>A0A0M3I148_ASCLU</name>
<evidence type="ECO:0000313" key="2">
    <source>
        <dbReference type="Proteomes" id="UP000036681"/>
    </source>
</evidence>
<keyword evidence="1" id="KW-0812">Transmembrane</keyword>
<dbReference type="AlphaFoldDB" id="A0A0M3I148"/>
<accession>A0A0M3I148</accession>
<organism evidence="2 3">
    <name type="scientific">Ascaris lumbricoides</name>
    <name type="common">Giant roundworm</name>
    <dbReference type="NCBI Taxonomy" id="6252"/>
    <lineage>
        <taxon>Eukaryota</taxon>
        <taxon>Metazoa</taxon>
        <taxon>Ecdysozoa</taxon>
        <taxon>Nematoda</taxon>
        <taxon>Chromadorea</taxon>
        <taxon>Rhabditida</taxon>
        <taxon>Spirurina</taxon>
        <taxon>Ascaridomorpha</taxon>
        <taxon>Ascaridoidea</taxon>
        <taxon>Ascarididae</taxon>
        <taxon>Ascaris</taxon>
    </lineage>
</organism>
<dbReference type="Proteomes" id="UP000036681">
    <property type="component" value="Unplaced"/>
</dbReference>
<proteinExistence type="predicted"/>
<feature type="transmembrane region" description="Helical" evidence="1">
    <location>
        <begin position="28"/>
        <end position="48"/>
    </location>
</feature>
<keyword evidence="1" id="KW-0472">Membrane</keyword>
<keyword evidence="1" id="KW-1133">Transmembrane helix</keyword>
<protein>
    <submittedName>
        <fullName evidence="3">Uncharacterized protein</fullName>
    </submittedName>
</protein>